<dbReference type="PANTHER" id="PTHR12126:SF11">
    <property type="entry name" value="NADH DEHYDROGENASE [UBIQUINONE] 1 ALPHA SUBCOMPLEX SUBUNIT 9, MITOCHONDRIAL"/>
    <property type="match status" value="1"/>
</dbReference>
<keyword evidence="2" id="KW-0560">Oxidoreductase</keyword>
<dbReference type="GO" id="GO:0016491">
    <property type="term" value="F:oxidoreductase activity"/>
    <property type="evidence" value="ECO:0007669"/>
    <property type="project" value="UniProtKB-KW"/>
</dbReference>
<dbReference type="Gene3D" id="3.40.50.720">
    <property type="entry name" value="NAD(P)-binding Rossmann-like Domain"/>
    <property type="match status" value="1"/>
</dbReference>
<comment type="caution">
    <text evidence="2">The sequence shown here is derived from an EMBL/GenBank/DDBJ whole genome shotgun (WGS) entry which is preliminary data.</text>
</comment>
<dbReference type="Proteomes" id="UP000030856">
    <property type="component" value="Unassembled WGS sequence"/>
</dbReference>
<reference evidence="2 3" key="1">
    <citation type="journal article" date="2014" name="BMC Genomics">
        <title>The genome of the intracellular bacterium of the coastal bivalve, Solemya velum: a blueprint for thriving in and out of symbiosis.</title>
        <authorList>
            <person name="Dmytrenko O."/>
            <person name="Russell S.L."/>
            <person name="Loo W.T."/>
            <person name="Fontanez K.M."/>
            <person name="Liao L."/>
            <person name="Roeselers G."/>
            <person name="Sharma R."/>
            <person name="Stewart F.J."/>
            <person name="Newton I.L."/>
            <person name="Woyke T."/>
            <person name="Wu D."/>
            <person name="Lang J.M."/>
            <person name="Eisen J.A."/>
            <person name="Cavanaugh C.M."/>
        </authorList>
    </citation>
    <scope>NUCLEOTIDE SEQUENCE [LARGE SCALE GENOMIC DNA]</scope>
    <source>
        <strain evidence="2 3">WH</strain>
    </source>
</reference>
<name>A0A0B0H876_SOVGS</name>
<dbReference type="InterPro" id="IPR001509">
    <property type="entry name" value="Epimerase_deHydtase"/>
</dbReference>
<dbReference type="RefSeq" id="WP_043118126.1">
    <property type="nucleotide sequence ID" value="NZ_JRAA01000003.1"/>
</dbReference>
<proteinExistence type="predicted"/>
<keyword evidence="3" id="KW-1185">Reference proteome</keyword>
<dbReference type="InterPro" id="IPR036291">
    <property type="entry name" value="NAD(P)-bd_dom_sf"/>
</dbReference>
<dbReference type="CDD" id="cd05271">
    <property type="entry name" value="NDUFA9_like_SDR_a"/>
    <property type="match status" value="1"/>
</dbReference>
<dbReference type="EMBL" id="JRAA01000003">
    <property type="protein sequence ID" value="KHF24089.1"/>
    <property type="molecule type" value="Genomic_DNA"/>
</dbReference>
<dbReference type="STRING" id="2340.JV46_25790"/>
<evidence type="ECO:0000313" key="2">
    <source>
        <dbReference type="EMBL" id="KHF24089.1"/>
    </source>
</evidence>
<dbReference type="GO" id="GO:0044877">
    <property type="term" value="F:protein-containing complex binding"/>
    <property type="evidence" value="ECO:0007669"/>
    <property type="project" value="TreeGrafter"/>
</dbReference>
<gene>
    <name evidence="2" type="ORF">JV46_25790</name>
</gene>
<dbReference type="OrthoDB" id="9776313at2"/>
<dbReference type="InterPro" id="IPR051207">
    <property type="entry name" value="ComplexI_NDUFA9_subunit"/>
</dbReference>
<dbReference type="EC" id="1.6.99.3" evidence="2"/>
<protein>
    <submittedName>
        <fullName evidence="2">Nucleoside-diphosphate-sugar epimerase</fullName>
        <ecNumber evidence="2">1.6.99.3</ecNumber>
    </submittedName>
</protein>
<feature type="domain" description="NAD-dependent epimerase/dehydratase" evidence="1">
    <location>
        <begin position="6"/>
        <end position="206"/>
    </location>
</feature>
<dbReference type="GeneID" id="86990595"/>
<accession>A0A0B0H876</accession>
<sequence>MKIRKVCILGGTGFVGRHVAYELSRRGILCRIPSRRPHRARDIQLFPGCEVTQIGKFETEELQEQFKGCDAVINLVGILNPSRNSSYHDIHAELVSHVVDAAINSSVKHLLHMSAINASESCGKSNYLRSKGEGENRAHTLSRHHIAVTSFRPSVIFGAEDSFINRFNRLMKLPGPLPLACPDSKFAPVYVNDVAQAFANALGSEETFGKRYELCGPKVFSLHDIVDYIIKHTGRKKTVIALGKNSSLLQATLLGLVPGKPFTLDNYRSLQTPAVCSRDGLAELGVTATSMDQVVPDYLR</sequence>
<dbReference type="AlphaFoldDB" id="A0A0B0H876"/>
<dbReference type="eggNOG" id="COG0702">
    <property type="taxonomic scope" value="Bacteria"/>
</dbReference>
<dbReference type="Pfam" id="PF01370">
    <property type="entry name" value="Epimerase"/>
    <property type="match status" value="1"/>
</dbReference>
<evidence type="ECO:0000313" key="3">
    <source>
        <dbReference type="Proteomes" id="UP000030856"/>
    </source>
</evidence>
<organism evidence="2 3">
    <name type="scientific">Solemya velum gill symbiont</name>
    <dbReference type="NCBI Taxonomy" id="2340"/>
    <lineage>
        <taxon>Bacteria</taxon>
        <taxon>Pseudomonadati</taxon>
        <taxon>Pseudomonadota</taxon>
        <taxon>Gammaproteobacteria</taxon>
        <taxon>sulfur-oxidizing symbionts</taxon>
    </lineage>
</organism>
<dbReference type="SUPFAM" id="SSF51735">
    <property type="entry name" value="NAD(P)-binding Rossmann-fold domains"/>
    <property type="match status" value="1"/>
</dbReference>
<dbReference type="PANTHER" id="PTHR12126">
    <property type="entry name" value="NADH-UBIQUINONE OXIDOREDUCTASE 39 KDA SUBUNIT-RELATED"/>
    <property type="match status" value="1"/>
</dbReference>
<evidence type="ECO:0000259" key="1">
    <source>
        <dbReference type="Pfam" id="PF01370"/>
    </source>
</evidence>